<dbReference type="Proteomes" id="UP000062160">
    <property type="component" value="Unassembled WGS sequence"/>
</dbReference>
<accession>A0A0U9HG82</accession>
<dbReference type="InterPro" id="IPR028979">
    <property type="entry name" value="Ser_kin/Pase_Hpr-like_N_sf"/>
</dbReference>
<dbReference type="Gene3D" id="3.40.1390.20">
    <property type="entry name" value="HprK N-terminal domain-like"/>
    <property type="match status" value="1"/>
</dbReference>
<dbReference type="AlphaFoldDB" id="A0A0U9HG82"/>
<evidence type="ECO:0008006" key="3">
    <source>
        <dbReference type="Google" id="ProtNLM"/>
    </source>
</evidence>
<keyword evidence="2" id="KW-1185">Reference proteome</keyword>
<dbReference type="OrthoDB" id="9800356at2"/>
<dbReference type="SUPFAM" id="SSF75138">
    <property type="entry name" value="HprK N-terminal domain-like"/>
    <property type="match status" value="1"/>
</dbReference>
<organism evidence="1">
    <name type="scientific">Tepidanaerobacter syntrophicus</name>
    <dbReference type="NCBI Taxonomy" id="224999"/>
    <lineage>
        <taxon>Bacteria</taxon>
        <taxon>Bacillati</taxon>
        <taxon>Bacillota</taxon>
        <taxon>Clostridia</taxon>
        <taxon>Thermosediminibacterales</taxon>
        <taxon>Tepidanaerobacteraceae</taxon>
        <taxon>Tepidanaerobacter</taxon>
    </lineage>
</organism>
<sequence>MDLKTMQDLLALKLVTKITNLDRKVKGGYASDLLSWVMAHAKEDEVWITIQSHQNIVAVASLLNLAAIIVAESVTVGEDTIKKAEAENIAIYSSEKSIFELCGILYNLLLSET</sequence>
<name>A0A0U9HG82_9FIRM</name>
<evidence type="ECO:0000313" key="1">
    <source>
        <dbReference type="EMBL" id="GAQ25858.1"/>
    </source>
</evidence>
<dbReference type="STRING" id="224999.GCA_001485475_01894"/>
<dbReference type="RefSeq" id="WP_059033457.1">
    <property type="nucleotide sequence ID" value="NZ_DF977003.1"/>
</dbReference>
<reference evidence="1" key="1">
    <citation type="journal article" date="2016" name="Genome Announc.">
        <title>Draft Genome Sequence of the Syntrophic Lactate-Degrading Bacterium Tepidanaerobacter syntrophicus JLT.</title>
        <authorList>
            <person name="Matsuura N."/>
            <person name="Ohashi A."/>
            <person name="Tourlousse D.M."/>
            <person name="Sekiguchi Y."/>
        </authorList>
    </citation>
    <scope>NUCLEOTIDE SEQUENCE [LARGE SCALE GENOMIC DNA]</scope>
    <source>
        <strain evidence="1">JL</strain>
    </source>
</reference>
<proteinExistence type="predicted"/>
<dbReference type="EMBL" id="DF977003">
    <property type="protein sequence ID" value="GAQ25858.1"/>
    <property type="molecule type" value="Genomic_DNA"/>
</dbReference>
<protein>
    <recommendedName>
        <fullName evidence="3">DRTGG domain-containing protein</fullName>
    </recommendedName>
</protein>
<evidence type="ECO:0000313" key="2">
    <source>
        <dbReference type="Proteomes" id="UP000062160"/>
    </source>
</evidence>
<gene>
    <name evidence="1" type="ORF">TSYNT_9107</name>
</gene>